<dbReference type="InterPro" id="IPR001608">
    <property type="entry name" value="Ala_racemase_N"/>
</dbReference>
<dbReference type="PANTHER" id="PTHR10146:SF14">
    <property type="entry name" value="PYRIDOXAL PHOSPHATE HOMEOSTASIS PROTEIN"/>
    <property type="match status" value="1"/>
</dbReference>
<comment type="similarity">
    <text evidence="2 4">Belongs to the pyridoxal phosphate-binding protein YggS/PROSC family.</text>
</comment>
<dbReference type="HAMAP" id="MF_02087">
    <property type="entry name" value="PLP_homeostasis"/>
    <property type="match status" value="1"/>
</dbReference>
<protein>
    <recommendedName>
        <fullName evidence="2">Pyridoxal phosphate homeostasis protein</fullName>
        <shortName evidence="2">PLP homeostasis protein</shortName>
    </recommendedName>
</protein>
<dbReference type="AlphaFoldDB" id="A0AA37NM22"/>
<evidence type="ECO:0000259" key="5">
    <source>
        <dbReference type="Pfam" id="PF01168"/>
    </source>
</evidence>
<evidence type="ECO:0000313" key="6">
    <source>
        <dbReference type="EMBL" id="GKI19511.1"/>
    </source>
</evidence>
<sequence>MSIACQLSFVRSTLPEDVTLVAVSKTHPVEAIREAYDAGHRVFGESRPQELREKYEALPQDIEWHMIGHLQTNKIKYIAPFVSLIHSVDSARLAEAIQREAAKCGRTIEILLEIHVADEETKSGWEIGELMRYVGTAPFARMPDVCVRGVMGIATNTDDGEVIRRDFTELKRCFDLLQPYFGARFNVLSMGMSHDYPFAVECGSNMVRVGSLIFGERDYAK</sequence>
<dbReference type="PROSITE" id="PS01211">
    <property type="entry name" value="UPF0001"/>
    <property type="match status" value="1"/>
</dbReference>
<accession>A0AA37NM22</accession>
<keyword evidence="1 2" id="KW-0663">Pyridoxal phosphate</keyword>
<evidence type="ECO:0000313" key="7">
    <source>
        <dbReference type="Proteomes" id="UP001055105"/>
    </source>
</evidence>
<feature type="domain" description="Alanine racemase N-terminal" evidence="5">
    <location>
        <begin position="7"/>
        <end position="217"/>
    </location>
</feature>
<dbReference type="InterPro" id="IPR011078">
    <property type="entry name" value="PyrdxlP_homeostasis"/>
</dbReference>
<dbReference type="Pfam" id="PF01168">
    <property type="entry name" value="Ala_racemase_N"/>
    <property type="match status" value="1"/>
</dbReference>
<dbReference type="SUPFAM" id="SSF51419">
    <property type="entry name" value="PLP-binding barrel"/>
    <property type="match status" value="1"/>
</dbReference>
<dbReference type="GO" id="GO:0030170">
    <property type="term" value="F:pyridoxal phosphate binding"/>
    <property type="evidence" value="ECO:0007669"/>
    <property type="project" value="UniProtKB-UniRule"/>
</dbReference>
<evidence type="ECO:0000256" key="1">
    <source>
        <dbReference type="ARBA" id="ARBA00022898"/>
    </source>
</evidence>
<evidence type="ECO:0000256" key="4">
    <source>
        <dbReference type="RuleBase" id="RU004514"/>
    </source>
</evidence>
<gene>
    <name evidence="6" type="ORF">CE91St16_24190</name>
</gene>
<comment type="caution">
    <text evidence="6">The sequence shown here is derived from an EMBL/GenBank/DDBJ whole genome shotgun (WGS) entry which is preliminary data.</text>
</comment>
<reference evidence="6" key="1">
    <citation type="submission" date="2022-01" db="EMBL/GenBank/DDBJ databases">
        <title>Novel bile acid biosynthetic pathways are enriched in the microbiome of centenarians.</title>
        <authorList>
            <person name="Sato Y."/>
            <person name="Atarashi K."/>
            <person name="Plichta R.D."/>
            <person name="Arai Y."/>
            <person name="Sasajima S."/>
            <person name="Kearney M.S."/>
            <person name="Suda W."/>
            <person name="Takeshita K."/>
            <person name="Sasaki T."/>
            <person name="Okamoto S."/>
            <person name="Skelly N.A."/>
            <person name="Okamura Y."/>
            <person name="Vlamakis H."/>
            <person name="Li Y."/>
            <person name="Tanoue T."/>
            <person name="Takei H."/>
            <person name="Nittono H."/>
            <person name="Narushima S."/>
            <person name="Irie J."/>
            <person name="Itoh H."/>
            <person name="Moriya K."/>
            <person name="Sugiura Y."/>
            <person name="Suematsu M."/>
            <person name="Moritoki N."/>
            <person name="Shibata S."/>
            <person name="Littman R.D."/>
            <person name="Fischbach A.M."/>
            <person name="Uwamino Y."/>
            <person name="Inoue T."/>
            <person name="Honda A."/>
            <person name="Hattori M."/>
            <person name="Murai T."/>
            <person name="Xavier J.R."/>
            <person name="Hirose N."/>
            <person name="Honda K."/>
        </authorList>
    </citation>
    <scope>NUCLEOTIDE SEQUENCE</scope>
    <source>
        <strain evidence="6">CE91-St16</strain>
    </source>
</reference>
<organism evidence="6 7">
    <name type="scientific">Alistipes finegoldii</name>
    <dbReference type="NCBI Taxonomy" id="214856"/>
    <lineage>
        <taxon>Bacteria</taxon>
        <taxon>Pseudomonadati</taxon>
        <taxon>Bacteroidota</taxon>
        <taxon>Bacteroidia</taxon>
        <taxon>Bacteroidales</taxon>
        <taxon>Rikenellaceae</taxon>
        <taxon>Alistipes</taxon>
    </lineage>
</organism>
<dbReference type="NCBIfam" id="TIGR00044">
    <property type="entry name" value="YggS family pyridoxal phosphate-dependent enzyme"/>
    <property type="match status" value="1"/>
</dbReference>
<dbReference type="PIRSF" id="PIRSF004848">
    <property type="entry name" value="YBL036c_PLPDEIII"/>
    <property type="match status" value="1"/>
</dbReference>
<comment type="function">
    <text evidence="2">Pyridoxal 5'-phosphate (PLP)-binding protein, which is involved in PLP homeostasis.</text>
</comment>
<dbReference type="EMBL" id="BQOL01000001">
    <property type="protein sequence ID" value="GKI19511.1"/>
    <property type="molecule type" value="Genomic_DNA"/>
</dbReference>
<proteinExistence type="inferred from homology"/>
<dbReference type="CDD" id="cd00635">
    <property type="entry name" value="PLPDE_III_YBL036c_like"/>
    <property type="match status" value="1"/>
</dbReference>
<evidence type="ECO:0000256" key="3">
    <source>
        <dbReference type="PIRSR" id="PIRSR004848-1"/>
    </source>
</evidence>
<dbReference type="InterPro" id="IPR029066">
    <property type="entry name" value="PLP-binding_barrel"/>
</dbReference>
<name>A0AA37NM22_9BACT</name>
<dbReference type="Proteomes" id="UP001055105">
    <property type="component" value="Unassembled WGS sequence"/>
</dbReference>
<feature type="modified residue" description="N6-(pyridoxal phosphate)lysine" evidence="2 3">
    <location>
        <position position="25"/>
    </location>
</feature>
<dbReference type="Gene3D" id="3.20.20.10">
    <property type="entry name" value="Alanine racemase"/>
    <property type="match status" value="1"/>
</dbReference>
<comment type="cofactor">
    <cofactor evidence="3">
        <name>pyridoxal 5'-phosphate</name>
        <dbReference type="ChEBI" id="CHEBI:597326"/>
    </cofactor>
</comment>
<evidence type="ECO:0000256" key="2">
    <source>
        <dbReference type="HAMAP-Rule" id="MF_02087"/>
    </source>
</evidence>
<dbReference type="PANTHER" id="PTHR10146">
    <property type="entry name" value="PROLINE SYNTHETASE CO-TRANSCRIBED BACTERIAL HOMOLOG PROTEIN"/>
    <property type="match status" value="1"/>
</dbReference>
<dbReference type="RefSeq" id="WP_009598301.1">
    <property type="nucleotide sequence ID" value="NZ_AP025581.1"/>
</dbReference>
<dbReference type="OMA" id="PLEWHMI"/>
<dbReference type="FunFam" id="3.20.20.10:FF:000018">
    <property type="entry name" value="Pyridoxal phosphate homeostasis protein"/>
    <property type="match status" value="1"/>
</dbReference>